<keyword evidence="3" id="KW-1185">Reference proteome</keyword>
<accession>A0A494X652</accession>
<feature type="domain" description="TniQ" evidence="1">
    <location>
        <begin position="2"/>
        <end position="145"/>
    </location>
</feature>
<dbReference type="Proteomes" id="UP000280434">
    <property type="component" value="Unassembled WGS sequence"/>
</dbReference>
<evidence type="ECO:0000313" key="3">
    <source>
        <dbReference type="Proteomes" id="UP000280434"/>
    </source>
</evidence>
<dbReference type="OrthoDB" id="470139at2"/>
<dbReference type="InterPro" id="IPR009492">
    <property type="entry name" value="TniQ"/>
</dbReference>
<name>A0A494X652_9BURK</name>
<organism evidence="2 3">
    <name type="scientific">Trinickia fusca</name>
    <dbReference type="NCBI Taxonomy" id="2419777"/>
    <lineage>
        <taxon>Bacteria</taxon>
        <taxon>Pseudomonadati</taxon>
        <taxon>Pseudomonadota</taxon>
        <taxon>Betaproteobacteria</taxon>
        <taxon>Burkholderiales</taxon>
        <taxon>Burkholderiaceae</taxon>
        <taxon>Trinickia</taxon>
    </lineage>
</organism>
<proteinExistence type="predicted"/>
<dbReference type="AlphaFoldDB" id="A0A494X652"/>
<evidence type="ECO:0000259" key="1">
    <source>
        <dbReference type="Pfam" id="PF06527"/>
    </source>
</evidence>
<dbReference type="Pfam" id="PF06527">
    <property type="entry name" value="TniQ"/>
    <property type="match status" value="1"/>
</dbReference>
<sequence>MIIVEPMPSELGVAHAGRISYLAGFSTLAHFRQETLGKSRNHRKRDEFRQPFKVIAARLGIDPETYLAKHSLLPFFYACPSHKKESYRYQDLVNGWLKPADGPLLKNLRFCLECARQDALDAGIDWWRREHQLPGVDVCIHHCQPLNLVQDDRAAERLPSYYIRDRRYVRETSPDSDDEIVARYRALAVSLLERRIEPSHLRVRVGQRCIEYAIGRARKHRSCSTSLSRHVRSRFPHGWLQKHRPTLLHPDYAGRDLMIDAAFSGQGAPGTAIVMVLTCLFASIEDLNTEQVVPRTANRSAQPLVQTNASDTAHGFASLFVAMQGDCQRIAHAISCSHDTVLRLRRRFGLPAVPRLLTAAHHVAFERILRASDVDLAHWGMAMRRYWESRSSRGSSGAELAEFLRISGA</sequence>
<comment type="caution">
    <text evidence="2">The sequence shown here is derived from an EMBL/GenBank/DDBJ whole genome shotgun (WGS) entry which is preliminary data.</text>
</comment>
<dbReference type="RefSeq" id="WP_121281732.1">
    <property type="nucleotide sequence ID" value="NZ_RBZV01000020.1"/>
</dbReference>
<protein>
    <recommendedName>
        <fullName evidence="1">TniQ domain-containing protein</fullName>
    </recommendedName>
</protein>
<gene>
    <name evidence="2" type="ORF">D7S89_25905</name>
</gene>
<dbReference type="EMBL" id="RBZV01000020">
    <property type="protein sequence ID" value="RKP43459.1"/>
    <property type="molecule type" value="Genomic_DNA"/>
</dbReference>
<reference evidence="2 3" key="1">
    <citation type="submission" date="2018-10" db="EMBL/GenBank/DDBJ databases">
        <title>Paraburkholderia sp. 7MK8-2, isolated from soil.</title>
        <authorList>
            <person name="Gao Z.-H."/>
            <person name="Qiu L.-H."/>
        </authorList>
    </citation>
    <scope>NUCLEOTIDE SEQUENCE [LARGE SCALE GENOMIC DNA]</scope>
    <source>
        <strain evidence="2 3">7MK8-2</strain>
    </source>
</reference>
<evidence type="ECO:0000313" key="2">
    <source>
        <dbReference type="EMBL" id="RKP43459.1"/>
    </source>
</evidence>